<reference evidence="2" key="1">
    <citation type="submission" date="2015-07" db="EMBL/GenBank/DDBJ databases">
        <title>Elucidating the P. pachyrhizi secretome and potential effectors.</title>
        <authorList>
            <person name="de Carvalho M.C.C.G."/>
            <person name="Nascimento L.C."/>
            <person name="Darben L.M."/>
            <person name="Polizel-Podanosqui A.M."/>
            <person name="Lopes-Caitar V.S."/>
            <person name="Rocha C.S."/>
            <person name="Qi M."/>
            <person name="Carazolle M."/>
            <person name="Kuwahara M.K."/>
            <person name="Pereira G.A.G."/>
            <person name="Abdelnoor R.V."/>
            <person name="Whitham S.A."/>
            <person name="Marcelino-Guimaraes F.C."/>
        </authorList>
    </citation>
    <scope>NUCLEOTIDE SEQUENCE</scope>
</reference>
<dbReference type="EMBL" id="KT246979">
    <property type="protein sequence ID" value="ALL41069.1"/>
    <property type="molecule type" value="mRNA"/>
</dbReference>
<dbReference type="SUPFAM" id="SSF69118">
    <property type="entry name" value="AhpD-like"/>
    <property type="match status" value="1"/>
</dbReference>
<dbReference type="AlphaFoldDB" id="A0A0S1MJP1"/>
<dbReference type="PANTHER" id="PTHR28180">
    <property type="entry name" value="CONSERVED MITOCHONDRIAL PROTEIN-RELATED"/>
    <property type="match status" value="1"/>
</dbReference>
<protein>
    <submittedName>
        <fullName evidence="2">Uncharacterized protein</fullName>
    </submittedName>
</protein>
<dbReference type="InterPro" id="IPR029032">
    <property type="entry name" value="AhpD-like"/>
</dbReference>
<sequence length="340" mass="37988">MRVIRAINQSDRLLSTVKNQSSRLSPGLKNLIANSNGIVGYGRSDPIDLNQSKSFEMRLRELIERFDKTCGDQRLRPSTWIILSTATIVSLNRPSAFKPLWSLVSGGFKDRIDRSECVELIRESSLKSISFIGIPKSINALNRFNEIVSLDSDSTSSDHQTSKQHQVDRGRRSYQESYNSSSAEIYNRGLRLWKSVYDPLSERLIAKLSDSNPDLPNHIILSHYGHLLSDPTERPGPLGRVATSLVAIGALRSSNELGPQLLSHVLGLKKAFNPTIDGDEDQIRRLSKDSLGDGVDWLLRDEGVSWIIESIDQLVALVHQTESSIIKSSNLTKHQSFSKL</sequence>
<organism evidence="2">
    <name type="scientific">Phakopsora pachyrhizi</name>
    <name type="common">Asian soybean rust disease fungus</name>
    <dbReference type="NCBI Taxonomy" id="170000"/>
    <lineage>
        <taxon>Eukaryota</taxon>
        <taxon>Fungi</taxon>
        <taxon>Dikarya</taxon>
        <taxon>Basidiomycota</taxon>
        <taxon>Pucciniomycotina</taxon>
        <taxon>Pucciniomycetes</taxon>
        <taxon>Pucciniales</taxon>
        <taxon>Phakopsoraceae</taxon>
        <taxon>Phakopsora</taxon>
    </lineage>
</organism>
<accession>A0A0S1MJP1</accession>
<dbReference type="PANTHER" id="PTHR28180:SF2">
    <property type="entry name" value="PEROXISOMAL PROTEIN 2"/>
    <property type="match status" value="1"/>
</dbReference>
<dbReference type="Gene3D" id="1.20.1290.10">
    <property type="entry name" value="AhpD-like"/>
    <property type="match status" value="1"/>
</dbReference>
<proteinExistence type="evidence at transcript level"/>
<feature type="region of interest" description="Disordered" evidence="1">
    <location>
        <begin position="151"/>
        <end position="178"/>
    </location>
</feature>
<evidence type="ECO:0000256" key="1">
    <source>
        <dbReference type="SAM" id="MobiDB-lite"/>
    </source>
</evidence>
<evidence type="ECO:0000313" key="2">
    <source>
        <dbReference type="EMBL" id="ALL41069.1"/>
    </source>
</evidence>
<feature type="compositionally biased region" description="Basic and acidic residues" evidence="1">
    <location>
        <begin position="165"/>
        <end position="174"/>
    </location>
</feature>
<dbReference type="InterPro" id="IPR052999">
    <property type="entry name" value="PTS1_Protein"/>
</dbReference>
<name>A0A0S1MJP1_PHAPC</name>